<dbReference type="Gramene" id="TVU13417">
    <property type="protein sequence ID" value="TVU13417"/>
    <property type="gene ID" value="EJB05_40473"/>
</dbReference>
<comment type="caution">
    <text evidence="1">The sequence shown here is derived from an EMBL/GenBank/DDBJ whole genome shotgun (WGS) entry which is preliminary data.</text>
</comment>
<keyword evidence="2" id="KW-1185">Reference proteome</keyword>
<name>A0A5J9TQB3_9POAL</name>
<dbReference type="AlphaFoldDB" id="A0A5J9TQB3"/>
<sequence length="65" mass="7150">MAARGGMNSHRHRTNAISSLALDEDARSPCSYELHLNRFVYSSCCCKEHQSNVSPVAPVDGWNTA</sequence>
<accession>A0A5J9TQB3</accession>
<reference evidence="1 2" key="1">
    <citation type="journal article" date="2019" name="Sci. Rep.">
        <title>A high-quality genome of Eragrostis curvula grass provides insights into Poaceae evolution and supports new strategies to enhance forage quality.</title>
        <authorList>
            <person name="Carballo J."/>
            <person name="Santos B.A.C.M."/>
            <person name="Zappacosta D."/>
            <person name="Garbus I."/>
            <person name="Selva J.P."/>
            <person name="Gallo C.A."/>
            <person name="Diaz A."/>
            <person name="Albertini E."/>
            <person name="Caccamo M."/>
            <person name="Echenique V."/>
        </authorList>
    </citation>
    <scope>NUCLEOTIDE SEQUENCE [LARGE SCALE GENOMIC DNA]</scope>
    <source>
        <strain evidence="2">cv. Victoria</strain>
        <tissue evidence="1">Leaf</tissue>
    </source>
</reference>
<gene>
    <name evidence="1" type="ORF">EJB05_40473</name>
</gene>
<proteinExistence type="predicted"/>
<evidence type="ECO:0000313" key="1">
    <source>
        <dbReference type="EMBL" id="TVU13417.1"/>
    </source>
</evidence>
<organism evidence="1 2">
    <name type="scientific">Eragrostis curvula</name>
    <name type="common">weeping love grass</name>
    <dbReference type="NCBI Taxonomy" id="38414"/>
    <lineage>
        <taxon>Eukaryota</taxon>
        <taxon>Viridiplantae</taxon>
        <taxon>Streptophyta</taxon>
        <taxon>Embryophyta</taxon>
        <taxon>Tracheophyta</taxon>
        <taxon>Spermatophyta</taxon>
        <taxon>Magnoliopsida</taxon>
        <taxon>Liliopsida</taxon>
        <taxon>Poales</taxon>
        <taxon>Poaceae</taxon>
        <taxon>PACMAD clade</taxon>
        <taxon>Chloridoideae</taxon>
        <taxon>Eragrostideae</taxon>
        <taxon>Eragrostidinae</taxon>
        <taxon>Eragrostis</taxon>
    </lineage>
</organism>
<evidence type="ECO:0000313" key="2">
    <source>
        <dbReference type="Proteomes" id="UP000324897"/>
    </source>
</evidence>
<protein>
    <submittedName>
        <fullName evidence="1">Uncharacterized protein</fullName>
    </submittedName>
</protein>
<dbReference type="EMBL" id="RWGY01000034">
    <property type="protein sequence ID" value="TVU13417.1"/>
    <property type="molecule type" value="Genomic_DNA"/>
</dbReference>
<dbReference type="Proteomes" id="UP000324897">
    <property type="component" value="Unassembled WGS sequence"/>
</dbReference>